<keyword evidence="5" id="KW-1185">Reference proteome</keyword>
<dbReference type="Pfam" id="PF10335">
    <property type="entry name" value="DUF294_C"/>
    <property type="match status" value="1"/>
</dbReference>
<dbReference type="Proteomes" id="UP001194714">
    <property type="component" value="Unassembled WGS sequence"/>
</dbReference>
<dbReference type="SUPFAM" id="SSF52047">
    <property type="entry name" value="RNI-like"/>
    <property type="match status" value="1"/>
</dbReference>
<name>A0ABS0AZE9_9BACT</name>
<dbReference type="Pfam" id="PF03445">
    <property type="entry name" value="DUF294"/>
    <property type="match status" value="1"/>
</dbReference>
<accession>A0ABS0AZE9</accession>
<feature type="domain" description="DUF294" evidence="3">
    <location>
        <begin position="474"/>
        <end position="569"/>
    </location>
</feature>
<reference evidence="4 5" key="1">
    <citation type="submission" date="2020-01" db="EMBL/GenBank/DDBJ databases">
        <title>Draft genome sequence of Cand. Neptunochlamydia vexilliferae K9.</title>
        <authorList>
            <person name="Schulz F."/>
            <person name="Koestlbacher S."/>
            <person name="Wascher F."/>
            <person name="Pizzetti I."/>
            <person name="Horn M."/>
        </authorList>
    </citation>
    <scope>NUCLEOTIDE SEQUENCE [LARGE SCALE GENOMIC DNA]</scope>
    <source>
        <strain evidence="4 5">K9</strain>
    </source>
</reference>
<dbReference type="PANTHER" id="PTHR46433:SF1">
    <property type="entry name" value="ANKYRIN REPEAT-CONTAINING PROTEIN"/>
    <property type="match status" value="1"/>
</dbReference>
<dbReference type="EMBL" id="JAAEJV010000008">
    <property type="protein sequence ID" value="MBF5058987.1"/>
    <property type="molecule type" value="Genomic_DNA"/>
</dbReference>
<organism evidence="4 5">
    <name type="scientific">Candidatus Neptunichlamydia vexilliferae</name>
    <dbReference type="NCBI Taxonomy" id="1651774"/>
    <lineage>
        <taxon>Bacteria</taxon>
        <taxon>Pseudomonadati</taxon>
        <taxon>Chlamydiota</taxon>
        <taxon>Chlamydiia</taxon>
        <taxon>Parachlamydiales</taxon>
        <taxon>Simkaniaceae</taxon>
        <taxon>Candidatus Neptunichlamydia</taxon>
    </lineage>
</organism>
<feature type="domain" description="Protein-PII uridylyltransferase N-terminal" evidence="2">
    <location>
        <begin position="292"/>
        <end position="341"/>
    </location>
</feature>
<evidence type="ECO:0000259" key="2">
    <source>
        <dbReference type="Pfam" id="PF03445"/>
    </source>
</evidence>
<feature type="region of interest" description="Disordered" evidence="1">
    <location>
        <begin position="1033"/>
        <end position="1065"/>
    </location>
</feature>
<dbReference type="PANTHER" id="PTHR46433">
    <property type="entry name" value="ANK_REP_REGION DOMAIN-CONTAINING PROTEIN-RELATED"/>
    <property type="match status" value="1"/>
</dbReference>
<evidence type="ECO:0000313" key="4">
    <source>
        <dbReference type="EMBL" id="MBF5058987.1"/>
    </source>
</evidence>
<gene>
    <name evidence="4" type="ORF">NEPTK9_000490</name>
</gene>
<protein>
    <submittedName>
        <fullName evidence="4">Uncharacterized protein</fullName>
    </submittedName>
</protein>
<proteinExistence type="predicted"/>
<evidence type="ECO:0000256" key="1">
    <source>
        <dbReference type="SAM" id="MobiDB-lite"/>
    </source>
</evidence>
<dbReference type="InterPro" id="IPR032675">
    <property type="entry name" value="LRR_dom_sf"/>
</dbReference>
<comment type="caution">
    <text evidence="4">The sequence shown here is derived from an EMBL/GenBank/DDBJ whole genome shotgun (WGS) entry which is preliminary data.</text>
</comment>
<sequence>MGVEVIHTDPLYSSSSSSSTSCASPNSLLSRIEKAIQEKKYEKGVDYLGTAILSHIKEREISTLYKGIFLLTPNLSEPLFAKLTATFGDLFTLSSEPWESQMKLAEVCGDKQLAIAKGKKERYPYFSTAMHYYAKAIQISKKHSCKEIKALHQKISQLPLNFAIQQDLFRGRLEQSKLSPDRFAKDLKAIDIFKERGFPKQLIEQLYETASSVLNELFRVDKERRSGFRHCATMIENGLSGYVLSKSPTIWSEGVHSNFDHLRTNFLNHKNGTLASIPLFQKHFFQEVFLILGEPPCQYDFRAMGSMAREEMCPYSDLEWFILIEHKMHTPYFQRFIELLELLIISLGETTTTGIPVFTSLGLKHPSGFHLDTPPDNISLLIATPDVMAQHIAGDDTHYEPNSLQNTLLKSLTLSSNSDLLFKDFHTKIQKTLNKPYAHPNPDIQMIREKRAMKLFTKRLKDYREAWPEGFPSILNIKEQFVQPLFHLLSDLALYFDCPSKNTLEVIKELEKKGVFHAESSALLRKTVEEIYQIRVRLHLNYGEQKEVTSLDPNLDTITLTSKEKQALTCSYYLVIKPLYTLLQKTRPSFRKRFNRARLINLSFEGALVEESRGKAQLQEYVNYLLKMGVPNGLHEKRYRLLSQKPQLESLRAAYLDALSSGNNKNLTSIVRVDNPSFLATSSSFNQKKIQARNSHFETTLIHKLALIPNRDGTRQSVIREEHAFWASLQYLTQTHPSPAKITFPNQPTTYFKEEFRSQVFDPQGNIKKQYSGSLHNVARLKTNTLDLHIKQKPSHPLMEYATYNLISRIAGEGTPPTLLARLEVKGRPPYPLLISKTIPGENLKAALRKKLDLDDVHFSWMLLTTLLLRPGDARAVNYILKDKKLYSIDNDIAFVSPIVRSNWSTTVHFCSILFCLNPTFQINPRVSKAFTQLDPDFILKSWIQDLEKKEKEYLSLFSLEERKRLYEEDKENQFTPTLLFRQGEMATLYTQFKHLQQVLKKNPQIPALKLLSSLINLRTNDFSTSSIGPRIERAYTTNTQDPEDRLKQATGRRREKSQTTPQAMRASLGRVPKIEEIENQKAFSITKAKQELFAYPISKIARTTKQGIEVDFSAMTGDLPRQELLLESLKQIFPRGSLASLRLLNCEALTEQTLDPFLHPQLKILDLRCSGLRNLNSLAQKAPNLQEVYLSGSKNLETFESGGTLFSGPVELPHLRELHIARCPQLNSVRIKSDFLKVFKANKNSNLKLLELDLYWLDSMDLSKTPGIDKIHCQQNIANKRAKRLSKGMQDLGNQKIIKVIKESKLERINFSYAPLDLKSVKVLADLLKNNRSLTQLDLWHTSLTKKAIQPLMDALRLNSTLKSLNLAGSDISIEYEKTIYKKLQKNRRQVKHIKNGFFPSCSSSSSTSSLSIALASSRVIVPTPKIAFGVKEWRKYFGFVGDAPSLPYNIEEILNSPCPIWNDKIVKETHLLTLIPQTINGSPLTINTLETIIQKPLVGDNTSKYQNYPTYIKKGLGDQKVPYSYWVLVSRDVIPNSHKKNYSSQSEIFKELTQRSRTPYIPPKAIELAVTILMEYCRSGKRLYTNYTRCRDKVDNRFGLHKVDPVTVGDFSSSGLVFRHDDWFYIGTGIAASRRFY</sequence>
<evidence type="ECO:0000313" key="5">
    <source>
        <dbReference type="Proteomes" id="UP001194714"/>
    </source>
</evidence>
<evidence type="ECO:0000259" key="3">
    <source>
        <dbReference type="Pfam" id="PF10335"/>
    </source>
</evidence>
<dbReference type="InterPro" id="IPR018821">
    <property type="entry name" value="DUF294_put_nucleoTrafse_sb-bd"/>
</dbReference>
<dbReference type="InterPro" id="IPR005105">
    <property type="entry name" value="GlnD_Uridyltrans_N"/>
</dbReference>
<feature type="region of interest" description="Disordered" evidence="1">
    <location>
        <begin position="1"/>
        <end position="23"/>
    </location>
</feature>
<dbReference type="Gene3D" id="3.80.10.10">
    <property type="entry name" value="Ribonuclease Inhibitor"/>
    <property type="match status" value="2"/>
</dbReference>
<feature type="compositionally biased region" description="Low complexity" evidence="1">
    <location>
        <begin position="11"/>
        <end position="23"/>
    </location>
</feature>